<dbReference type="Pfam" id="PF00561">
    <property type="entry name" value="Abhydrolase_1"/>
    <property type="match status" value="1"/>
</dbReference>
<keyword evidence="5" id="KW-1185">Reference proteome</keyword>
<dbReference type="OrthoDB" id="190201at2759"/>
<evidence type="ECO:0000256" key="2">
    <source>
        <dbReference type="ARBA" id="ARBA00022801"/>
    </source>
</evidence>
<proteinExistence type="inferred from homology"/>
<dbReference type="GeneTree" id="ENSGT00530000063960"/>
<reference evidence="4 5" key="1">
    <citation type="submission" date="2019-04" db="EMBL/GenBank/DDBJ databases">
        <authorList>
            <consortium name="Wellcome Sanger Institute Data Sharing"/>
        </authorList>
    </citation>
    <scope>NUCLEOTIDE SEQUENCE [LARGE SCALE GENOMIC DNA]</scope>
</reference>
<dbReference type="PRINTS" id="PR00111">
    <property type="entry name" value="ABHYDROLASE"/>
</dbReference>
<dbReference type="KEGG" id="sfm:108939816"/>
<dbReference type="Proteomes" id="UP000694397">
    <property type="component" value="Chromosome 20"/>
</dbReference>
<name>A0A8C9T2H7_SCLFO</name>
<dbReference type="Ensembl" id="ENSSFOT00015050200.1">
    <property type="protein sequence ID" value="ENSSFOP00015043332.1"/>
    <property type="gene ID" value="ENSSFOG00015024869.1"/>
</dbReference>
<dbReference type="CTD" id="94009"/>
<dbReference type="InterPro" id="IPR000639">
    <property type="entry name" value="Epox_hydrolase-like"/>
</dbReference>
<dbReference type="GO" id="GO:0016020">
    <property type="term" value="C:membrane"/>
    <property type="evidence" value="ECO:0007669"/>
    <property type="project" value="TreeGrafter"/>
</dbReference>
<reference evidence="4" key="3">
    <citation type="submission" date="2025-09" db="UniProtKB">
        <authorList>
            <consortium name="Ensembl"/>
        </authorList>
    </citation>
    <scope>IDENTIFICATION</scope>
</reference>
<evidence type="ECO:0000259" key="3">
    <source>
        <dbReference type="Pfam" id="PF00561"/>
    </source>
</evidence>
<organism evidence="4 5">
    <name type="scientific">Scleropages formosus</name>
    <name type="common">Asian bonytongue</name>
    <name type="synonym">Osteoglossum formosum</name>
    <dbReference type="NCBI Taxonomy" id="113540"/>
    <lineage>
        <taxon>Eukaryota</taxon>
        <taxon>Metazoa</taxon>
        <taxon>Chordata</taxon>
        <taxon>Craniata</taxon>
        <taxon>Vertebrata</taxon>
        <taxon>Euteleostomi</taxon>
        <taxon>Actinopterygii</taxon>
        <taxon>Neopterygii</taxon>
        <taxon>Teleostei</taxon>
        <taxon>Osteoglossocephala</taxon>
        <taxon>Osteoglossomorpha</taxon>
        <taxon>Osteoglossiformes</taxon>
        <taxon>Osteoglossidae</taxon>
        <taxon>Scleropages</taxon>
    </lineage>
</organism>
<protein>
    <submittedName>
        <fullName evidence="4">Serine hydrolase like</fullName>
    </submittedName>
</protein>
<reference evidence="4" key="2">
    <citation type="submission" date="2025-08" db="UniProtKB">
        <authorList>
            <consortium name="Ensembl"/>
        </authorList>
    </citation>
    <scope>IDENTIFICATION</scope>
</reference>
<dbReference type="RefSeq" id="XP_018616961.1">
    <property type="nucleotide sequence ID" value="XM_018761445.1"/>
</dbReference>
<dbReference type="GO" id="GO:0016787">
    <property type="term" value="F:hydrolase activity"/>
    <property type="evidence" value="ECO:0007669"/>
    <property type="project" value="UniProtKB-KW"/>
</dbReference>
<dbReference type="InterPro" id="IPR050266">
    <property type="entry name" value="AB_hydrolase_sf"/>
</dbReference>
<gene>
    <name evidence="4" type="primary">serhl</name>
</gene>
<dbReference type="PRINTS" id="PR00412">
    <property type="entry name" value="EPOXHYDRLASE"/>
</dbReference>
<dbReference type="Gene3D" id="3.40.50.1820">
    <property type="entry name" value="alpha/beta hydrolase"/>
    <property type="match status" value="1"/>
</dbReference>
<keyword evidence="2" id="KW-0378">Hydrolase</keyword>
<evidence type="ECO:0000313" key="4">
    <source>
        <dbReference type="Ensembl" id="ENSSFOP00015043332.1"/>
    </source>
</evidence>
<dbReference type="GeneID" id="108939816"/>
<evidence type="ECO:0000256" key="1">
    <source>
        <dbReference type="ARBA" id="ARBA00008645"/>
    </source>
</evidence>
<comment type="similarity">
    <text evidence="1">Belongs to the AB hydrolase superfamily.</text>
</comment>
<accession>A0A8C9T2H7</accession>
<dbReference type="PANTHER" id="PTHR43798:SF14">
    <property type="entry name" value="SERINE HYDROLASE-LIKE PROTEIN DDB_G0286239"/>
    <property type="match status" value="1"/>
</dbReference>
<dbReference type="InterPro" id="IPR000073">
    <property type="entry name" value="AB_hydrolase_1"/>
</dbReference>
<feature type="domain" description="AB hydrolase-1" evidence="3">
    <location>
        <begin position="48"/>
        <end position="152"/>
    </location>
</feature>
<sequence length="333" mass="37260">MIQTLRNFRQISTTTVTGVMKQLCSELSVPVPWGEIRGRIWGPNEGRPVLCLHGWADNAGSFNTLIPLLPTEWKFIAVDTVGHGFSSHRPEGMFYTFPAYLSDVRRVIEALQWKRFSIIGHSMGGNIAAQFCALYPEMVESVVLLDSVGFQPTDMKRIPELIRKGVEEMIEYEKKKDEKTNRVYTYEKAVERLMVANPSLSEQSAHILLERGSTRVEGGVVFNRDFRINLTNIIRTSPEQCLELQSRIQTRVLVLLAEGGIITNFNKPEEERNISALLDGFSGRGATVVTVPGDHYVHLNSPETVASIVTDFLKVEPALQADSSTVDVQPAKL</sequence>
<dbReference type="InterPro" id="IPR029058">
    <property type="entry name" value="AB_hydrolase_fold"/>
</dbReference>
<dbReference type="PANTHER" id="PTHR43798">
    <property type="entry name" value="MONOACYLGLYCEROL LIPASE"/>
    <property type="match status" value="1"/>
</dbReference>
<dbReference type="AlphaFoldDB" id="A0A8C9T2H7"/>
<evidence type="ECO:0000313" key="5">
    <source>
        <dbReference type="Proteomes" id="UP000694397"/>
    </source>
</evidence>
<dbReference type="SUPFAM" id="SSF53474">
    <property type="entry name" value="alpha/beta-Hydrolases"/>
    <property type="match status" value="1"/>
</dbReference>